<gene>
    <name evidence="11" type="ORF">CVIRNUC_001391</name>
</gene>
<comment type="similarity">
    <text evidence="3">Belongs to the RETICULATA family.</text>
</comment>
<evidence type="ECO:0000256" key="3">
    <source>
        <dbReference type="ARBA" id="ARBA00010793"/>
    </source>
</evidence>
<evidence type="ECO:0000256" key="6">
    <source>
        <dbReference type="ARBA" id="ARBA00022692"/>
    </source>
</evidence>
<evidence type="ECO:0000256" key="10">
    <source>
        <dbReference type="SAM" id="MobiDB-lite"/>
    </source>
</evidence>
<keyword evidence="9" id="KW-0472">Membrane</keyword>
<reference evidence="11 12" key="1">
    <citation type="submission" date="2023-10" db="EMBL/GenBank/DDBJ databases">
        <authorList>
            <person name="Maclean D."/>
            <person name="Macfadyen A."/>
        </authorList>
    </citation>
    <scope>NUCLEOTIDE SEQUENCE [LARGE SCALE GENOMIC DNA]</scope>
</reference>
<evidence type="ECO:0000313" key="11">
    <source>
        <dbReference type="EMBL" id="CAK0742361.1"/>
    </source>
</evidence>
<evidence type="ECO:0000256" key="4">
    <source>
        <dbReference type="ARBA" id="ARBA00022528"/>
    </source>
</evidence>
<keyword evidence="5" id="KW-0934">Plastid</keyword>
<sequence>MQLRLLPQSTQRLNCVRPRSIELSRACPNVASRKSALQCRASFMIVFPALRALRFGQAYAAGKSFLQTGRPAKSDDSTPRAATATGGGSDDAGGIFGGGGNGPSKKELDEFGEDDDNMMSKAEAEELCNAKGVELPQDFAEVAMDSGLRTIVLEEYIRLQGKTFAGWLARTFPAYRDRLIEDPRFFFKIGAEIAIDVCCATIAEVRKRGEKFWGEFEFYLSDLAVGMVLDIVLVTLLAPVAVIGKYPKAVESTGLKRVLARVPSAVFAPSEHGHPRYRTIDRSLCIAVKFLEYSLAGLICGFAGQGFANGMMTIKRNINGASDNDVDIPSAKDTALTWAFFMGTSANVRYQLVYGLEHLVEVTVAKKIPAAAAATTLIARLANNVIGGENFIDMARWTGIQ</sequence>
<dbReference type="Proteomes" id="UP001314263">
    <property type="component" value="Unassembled WGS sequence"/>
</dbReference>
<name>A0AAV1HUP7_9CHLO</name>
<keyword evidence="6" id="KW-0812">Transmembrane</keyword>
<evidence type="ECO:0000256" key="2">
    <source>
        <dbReference type="ARBA" id="ARBA00004229"/>
    </source>
</evidence>
<dbReference type="GO" id="GO:0009706">
    <property type="term" value="C:chloroplast inner membrane"/>
    <property type="evidence" value="ECO:0007669"/>
    <property type="project" value="TreeGrafter"/>
</dbReference>
<evidence type="ECO:0000256" key="1">
    <source>
        <dbReference type="ARBA" id="ARBA00004141"/>
    </source>
</evidence>
<dbReference type="PANTHER" id="PTHR31038">
    <property type="entry name" value="EXPRESSED PROTEIN-RELATED"/>
    <property type="match status" value="1"/>
</dbReference>
<proteinExistence type="inferred from homology"/>
<evidence type="ECO:0000256" key="7">
    <source>
        <dbReference type="ARBA" id="ARBA00022946"/>
    </source>
</evidence>
<dbReference type="GO" id="GO:0099402">
    <property type="term" value="P:plant organ development"/>
    <property type="evidence" value="ECO:0007669"/>
    <property type="project" value="TreeGrafter"/>
</dbReference>
<organism evidence="11 12">
    <name type="scientific">Coccomyxa viridis</name>
    <dbReference type="NCBI Taxonomy" id="1274662"/>
    <lineage>
        <taxon>Eukaryota</taxon>
        <taxon>Viridiplantae</taxon>
        <taxon>Chlorophyta</taxon>
        <taxon>core chlorophytes</taxon>
        <taxon>Trebouxiophyceae</taxon>
        <taxon>Trebouxiophyceae incertae sedis</taxon>
        <taxon>Coccomyxaceae</taxon>
        <taxon>Coccomyxa</taxon>
    </lineage>
</organism>
<evidence type="ECO:0000256" key="5">
    <source>
        <dbReference type="ARBA" id="ARBA00022640"/>
    </source>
</evidence>
<keyword evidence="4" id="KW-0150">Chloroplast</keyword>
<evidence type="ECO:0000256" key="9">
    <source>
        <dbReference type="ARBA" id="ARBA00023136"/>
    </source>
</evidence>
<dbReference type="PANTHER" id="PTHR31038:SF10">
    <property type="entry name" value="OS04G0524400 PROTEIN"/>
    <property type="match status" value="1"/>
</dbReference>
<evidence type="ECO:0000313" key="12">
    <source>
        <dbReference type="Proteomes" id="UP001314263"/>
    </source>
</evidence>
<dbReference type="Pfam" id="PF11891">
    <property type="entry name" value="RETICULATA-like"/>
    <property type="match status" value="1"/>
</dbReference>
<comment type="subcellular location">
    <subcellularLocation>
        <location evidence="1">Membrane</location>
        <topology evidence="1">Multi-pass membrane protein</topology>
    </subcellularLocation>
    <subcellularLocation>
        <location evidence="2">Plastid</location>
        <location evidence="2">Chloroplast</location>
    </subcellularLocation>
</comment>
<keyword evidence="7" id="KW-0809">Transit peptide</keyword>
<dbReference type="AlphaFoldDB" id="A0AAV1HUP7"/>
<feature type="compositionally biased region" description="Gly residues" evidence="10">
    <location>
        <begin position="85"/>
        <end position="102"/>
    </location>
</feature>
<keyword evidence="12" id="KW-1185">Reference proteome</keyword>
<dbReference type="EMBL" id="CAUYUE010000002">
    <property type="protein sequence ID" value="CAK0742361.1"/>
    <property type="molecule type" value="Genomic_DNA"/>
</dbReference>
<evidence type="ECO:0000256" key="8">
    <source>
        <dbReference type="ARBA" id="ARBA00022989"/>
    </source>
</evidence>
<keyword evidence="8" id="KW-1133">Transmembrane helix</keyword>
<comment type="caution">
    <text evidence="11">The sequence shown here is derived from an EMBL/GenBank/DDBJ whole genome shotgun (WGS) entry which is preliminary data.</text>
</comment>
<protein>
    <submittedName>
        <fullName evidence="11">Uncharacterized protein</fullName>
    </submittedName>
</protein>
<accession>A0AAV1HUP7</accession>
<feature type="region of interest" description="Disordered" evidence="10">
    <location>
        <begin position="68"/>
        <end position="113"/>
    </location>
</feature>
<dbReference type="InterPro" id="IPR021825">
    <property type="entry name" value="RETICULATA-related"/>
</dbReference>